<keyword evidence="1" id="KW-0472">Membrane</keyword>
<reference evidence="2 3" key="1">
    <citation type="submission" date="2023-08" db="EMBL/GenBank/DDBJ databases">
        <title>Oxalobacteraceae gen .nov., isolated from river sludge outside the plant.</title>
        <authorList>
            <person name="Zhao S.Y."/>
        </authorList>
    </citation>
    <scope>NUCLEOTIDE SEQUENCE [LARGE SCALE GENOMIC DNA]</scope>
    <source>
        <strain evidence="2 3">R-40</strain>
    </source>
</reference>
<dbReference type="EMBL" id="JAUYVH010000009">
    <property type="protein sequence ID" value="MDQ9171413.1"/>
    <property type="molecule type" value="Genomic_DNA"/>
</dbReference>
<evidence type="ECO:0000256" key="1">
    <source>
        <dbReference type="SAM" id="Phobius"/>
    </source>
</evidence>
<organism evidence="2 3">
    <name type="scientific">Keguizhuia sedimenti</name>
    <dbReference type="NCBI Taxonomy" id="3064264"/>
    <lineage>
        <taxon>Bacteria</taxon>
        <taxon>Pseudomonadati</taxon>
        <taxon>Pseudomonadota</taxon>
        <taxon>Betaproteobacteria</taxon>
        <taxon>Burkholderiales</taxon>
        <taxon>Oxalobacteraceae</taxon>
        <taxon>Keguizhuia</taxon>
    </lineage>
</organism>
<proteinExistence type="predicted"/>
<gene>
    <name evidence="2" type="ORF">Q8A64_13445</name>
</gene>
<dbReference type="Proteomes" id="UP001225596">
    <property type="component" value="Unassembled WGS sequence"/>
</dbReference>
<evidence type="ECO:0000313" key="2">
    <source>
        <dbReference type="EMBL" id="MDQ9171413.1"/>
    </source>
</evidence>
<keyword evidence="1" id="KW-1133">Transmembrane helix</keyword>
<dbReference type="RefSeq" id="WP_338437352.1">
    <property type="nucleotide sequence ID" value="NZ_JAUYVH010000009.1"/>
</dbReference>
<protein>
    <submittedName>
        <fullName evidence="2">Uncharacterized protein</fullName>
    </submittedName>
</protein>
<accession>A0ABU1BT15</accession>
<sequence>MNPIRAASLANSMVAALSAAALTGFFHLNRGVIAVPIVFTFGAFSALVAYLLVYLVARHRAGSKKPVLGAIRGAALGLVTFLIAAISHTAFFPGQGGFFASIVPVLLIGLAMFGWGVAIIGACMGALCERRYFA</sequence>
<feature type="transmembrane region" description="Helical" evidence="1">
    <location>
        <begin position="31"/>
        <end position="57"/>
    </location>
</feature>
<comment type="caution">
    <text evidence="2">The sequence shown here is derived from an EMBL/GenBank/DDBJ whole genome shotgun (WGS) entry which is preliminary data.</text>
</comment>
<feature type="transmembrane region" description="Helical" evidence="1">
    <location>
        <begin position="98"/>
        <end position="128"/>
    </location>
</feature>
<keyword evidence="1" id="KW-0812">Transmembrane</keyword>
<feature type="transmembrane region" description="Helical" evidence="1">
    <location>
        <begin position="69"/>
        <end position="92"/>
    </location>
</feature>
<name>A0ABU1BT15_9BURK</name>
<keyword evidence="3" id="KW-1185">Reference proteome</keyword>
<evidence type="ECO:0000313" key="3">
    <source>
        <dbReference type="Proteomes" id="UP001225596"/>
    </source>
</evidence>